<sequence>MYQYKLYNNEEIEKMNRDLNRYKKALQDWQNTDTNHYLKAREEVEEINREFVKYKGEMKVMEDTYQKKIENYEQKEQKIATQIHAINHSIQQLKKDVHSIQEEVKELRITELLEKMEQLVEHTDTETQAVKKEIVNQQENYTQMKEQPKTEVAQQPTSRRMSEYRRLQNMLKTATPKNQQMPPATNTTINRQTINNHQANPNMVTMQNGKKTYHNPKYELNKNIIVRKKTGKDLQESQTQIEQTATKSTEPVNNEKKNEPMNPIESVEPVAPKEPITSQPSNQSETKDVTAKAEQSPATPAKQPVTNATPVNQPKSTEITKKVENQPTPEDSQPQNGIKKTWLLAKSLWKK</sequence>
<comment type="caution">
    <text evidence="1">The sequence shown here is derived from an EMBL/GenBank/DDBJ whole genome shotgun (WGS) entry which is preliminary data.</text>
</comment>
<keyword evidence="2" id="KW-1185">Reference proteome</keyword>
<dbReference type="EMBL" id="JAWZSR010000006">
    <property type="protein sequence ID" value="MDX8046613.1"/>
    <property type="molecule type" value="Genomic_DNA"/>
</dbReference>
<reference evidence="1" key="1">
    <citation type="submission" date="2023-11" db="EMBL/GenBank/DDBJ databases">
        <title>Gracilibacillus pellucida a moderately halophilic bacterium isolated from saline soil in Xinjiang province.</title>
        <authorList>
            <person name="Zhang Z."/>
            <person name="Tan F."/>
            <person name="Wang Y."/>
            <person name="Xia M."/>
        </authorList>
    </citation>
    <scope>NUCLEOTIDE SEQUENCE</scope>
    <source>
        <strain evidence="1">S3-1-1</strain>
    </source>
</reference>
<evidence type="ECO:0000313" key="1">
    <source>
        <dbReference type="EMBL" id="MDX8046613.1"/>
    </source>
</evidence>
<name>A0ACC6M6U3_9BACI</name>
<dbReference type="Proteomes" id="UP001277972">
    <property type="component" value="Unassembled WGS sequence"/>
</dbReference>
<accession>A0ACC6M6U3</accession>
<protein>
    <submittedName>
        <fullName evidence="1">Uncharacterized protein</fullName>
    </submittedName>
</protein>
<organism evidence="1 2">
    <name type="scientific">Gracilibacillus pellucidus</name>
    <dbReference type="NCBI Taxonomy" id="3095368"/>
    <lineage>
        <taxon>Bacteria</taxon>
        <taxon>Bacillati</taxon>
        <taxon>Bacillota</taxon>
        <taxon>Bacilli</taxon>
        <taxon>Bacillales</taxon>
        <taxon>Bacillaceae</taxon>
        <taxon>Gracilibacillus</taxon>
    </lineage>
</organism>
<proteinExistence type="predicted"/>
<evidence type="ECO:0000313" key="2">
    <source>
        <dbReference type="Proteomes" id="UP001277972"/>
    </source>
</evidence>
<gene>
    <name evidence="1" type="ORF">SH601_11530</name>
</gene>